<dbReference type="Gene3D" id="3.40.50.720">
    <property type="entry name" value="NAD(P)-binding Rossmann-like Domain"/>
    <property type="match status" value="1"/>
</dbReference>
<dbReference type="AlphaFoldDB" id="A0A1W2CJQ0"/>
<sequence length="311" mass="32065">MRAIEIAEYGGPEVLKVIEAPDLVPEAGHVLIDVAVSGIQSLDTYLRRGQWQDFFPTTPPYIPGMEAAGVVTAVGEGVDPGWVGRKVVASVQNGYATQAVADVGAVIPVPEGLGLPEAMALLHDGSTAAGLLEVTPVKAGETALVQPAAGGLGTVLVQLLATAGARVIGVARGAEKLALVKDLGADVAVDYTEPDWTTQVGVVDVAFDGVSGSLGQAAFSTVRDGGRYSNYGNASASDEGVSPERGITVRGIDQLSDLRGGYRPRAEHVFELAAAGTIRAVIGRTYPLDQVAEAHRAVEAREVLGKALLIP</sequence>
<proteinExistence type="predicted"/>
<evidence type="ECO:0000256" key="1">
    <source>
        <dbReference type="ARBA" id="ARBA00022857"/>
    </source>
</evidence>
<dbReference type="SUPFAM" id="SSF50129">
    <property type="entry name" value="GroES-like"/>
    <property type="match status" value="1"/>
</dbReference>
<dbReference type="GO" id="GO:0070402">
    <property type="term" value="F:NADPH binding"/>
    <property type="evidence" value="ECO:0007669"/>
    <property type="project" value="TreeGrafter"/>
</dbReference>
<keyword evidence="5" id="KW-1185">Reference proteome</keyword>
<dbReference type="InterPro" id="IPR036291">
    <property type="entry name" value="NAD(P)-bd_dom_sf"/>
</dbReference>
<dbReference type="Pfam" id="PF08240">
    <property type="entry name" value="ADH_N"/>
    <property type="match status" value="1"/>
</dbReference>
<dbReference type="GO" id="GO:0016651">
    <property type="term" value="F:oxidoreductase activity, acting on NAD(P)H"/>
    <property type="evidence" value="ECO:0007669"/>
    <property type="project" value="TreeGrafter"/>
</dbReference>
<dbReference type="Gene3D" id="3.90.180.10">
    <property type="entry name" value="Medium-chain alcohol dehydrogenases, catalytic domain"/>
    <property type="match status" value="1"/>
</dbReference>
<evidence type="ECO:0000256" key="2">
    <source>
        <dbReference type="ARBA" id="ARBA00023002"/>
    </source>
</evidence>
<dbReference type="Proteomes" id="UP000192674">
    <property type="component" value="Unassembled WGS sequence"/>
</dbReference>
<accession>A0A1W2CJQ0</accession>
<dbReference type="OrthoDB" id="5195079at2"/>
<keyword evidence="2" id="KW-0560">Oxidoreductase</keyword>
<dbReference type="InterPro" id="IPR011032">
    <property type="entry name" value="GroES-like_sf"/>
</dbReference>
<protein>
    <submittedName>
        <fullName evidence="4">NADPH2:quinone reductase</fullName>
    </submittedName>
</protein>
<evidence type="ECO:0000259" key="3">
    <source>
        <dbReference type="SMART" id="SM00829"/>
    </source>
</evidence>
<dbReference type="EMBL" id="FWXV01000002">
    <property type="protein sequence ID" value="SMC85102.1"/>
    <property type="molecule type" value="Genomic_DNA"/>
</dbReference>
<dbReference type="SMART" id="SM00829">
    <property type="entry name" value="PKS_ER"/>
    <property type="match status" value="1"/>
</dbReference>
<keyword evidence="1" id="KW-0521">NADP</keyword>
<gene>
    <name evidence="4" type="ORF">SAMN05661093_02017</name>
</gene>
<evidence type="ECO:0000313" key="5">
    <source>
        <dbReference type="Proteomes" id="UP000192674"/>
    </source>
</evidence>
<reference evidence="4 5" key="1">
    <citation type="submission" date="2017-04" db="EMBL/GenBank/DDBJ databases">
        <authorList>
            <person name="Afonso C.L."/>
            <person name="Miller P.J."/>
            <person name="Scott M.A."/>
            <person name="Spackman E."/>
            <person name="Goraichik I."/>
            <person name="Dimitrov K.M."/>
            <person name="Suarez D.L."/>
            <person name="Swayne D.E."/>
        </authorList>
    </citation>
    <scope>NUCLEOTIDE SEQUENCE [LARGE SCALE GENOMIC DNA]</scope>
    <source>
        <strain evidence="4 5">DSM 43828</strain>
    </source>
</reference>
<dbReference type="InterPro" id="IPR013154">
    <property type="entry name" value="ADH-like_N"/>
</dbReference>
<dbReference type="PANTHER" id="PTHR48106">
    <property type="entry name" value="QUINONE OXIDOREDUCTASE PIG3-RELATED"/>
    <property type="match status" value="1"/>
</dbReference>
<dbReference type="RefSeq" id="WP_084425752.1">
    <property type="nucleotide sequence ID" value="NZ_FWXV01000002.1"/>
</dbReference>
<dbReference type="InterPro" id="IPR020843">
    <property type="entry name" value="ER"/>
</dbReference>
<name>A0A1W2CJQ0_KIBAR</name>
<organism evidence="4 5">
    <name type="scientific">Kibdelosporangium aridum</name>
    <dbReference type="NCBI Taxonomy" id="2030"/>
    <lineage>
        <taxon>Bacteria</taxon>
        <taxon>Bacillati</taxon>
        <taxon>Actinomycetota</taxon>
        <taxon>Actinomycetes</taxon>
        <taxon>Pseudonocardiales</taxon>
        <taxon>Pseudonocardiaceae</taxon>
        <taxon>Kibdelosporangium</taxon>
    </lineage>
</organism>
<evidence type="ECO:0000313" key="4">
    <source>
        <dbReference type="EMBL" id="SMC85102.1"/>
    </source>
</evidence>
<dbReference type="Pfam" id="PF13602">
    <property type="entry name" value="ADH_zinc_N_2"/>
    <property type="match status" value="1"/>
</dbReference>
<feature type="domain" description="Enoyl reductase (ER)" evidence="3">
    <location>
        <begin position="10"/>
        <end position="309"/>
    </location>
</feature>
<dbReference type="SUPFAM" id="SSF51735">
    <property type="entry name" value="NAD(P)-binding Rossmann-fold domains"/>
    <property type="match status" value="1"/>
</dbReference>